<reference evidence="6 7" key="1">
    <citation type="submission" date="2019-04" db="EMBL/GenBank/DDBJ databases">
        <title>Phreatobacter aquaticus sp. nov.</title>
        <authorList>
            <person name="Choi A."/>
            <person name="Baek K."/>
        </authorList>
    </citation>
    <scope>NUCLEOTIDE SEQUENCE [LARGE SCALE GENOMIC DNA]</scope>
    <source>
        <strain evidence="6 7">NMCR1094</strain>
    </source>
</reference>
<dbReference type="SUPFAM" id="SSF103473">
    <property type="entry name" value="MFS general substrate transporter"/>
    <property type="match status" value="1"/>
</dbReference>
<evidence type="ECO:0000256" key="1">
    <source>
        <dbReference type="ARBA" id="ARBA00022692"/>
    </source>
</evidence>
<feature type="transmembrane region" description="Helical" evidence="4">
    <location>
        <begin position="50"/>
        <end position="70"/>
    </location>
</feature>
<dbReference type="InterPro" id="IPR020846">
    <property type="entry name" value="MFS_dom"/>
</dbReference>
<dbReference type="InterPro" id="IPR011701">
    <property type="entry name" value="MFS"/>
</dbReference>
<dbReference type="GO" id="GO:0005886">
    <property type="term" value="C:plasma membrane"/>
    <property type="evidence" value="ECO:0007669"/>
    <property type="project" value="TreeGrafter"/>
</dbReference>
<feature type="transmembrane region" description="Helical" evidence="4">
    <location>
        <begin position="167"/>
        <end position="189"/>
    </location>
</feature>
<proteinExistence type="predicted"/>
<dbReference type="KEGG" id="paqt:E8L99_18740"/>
<dbReference type="Gene3D" id="1.20.1250.20">
    <property type="entry name" value="MFS general substrate transporter like domains"/>
    <property type="match status" value="2"/>
</dbReference>
<keyword evidence="2 4" id="KW-1133">Transmembrane helix</keyword>
<dbReference type="OrthoDB" id="9797524at2"/>
<dbReference type="Pfam" id="PF07690">
    <property type="entry name" value="MFS_1"/>
    <property type="match status" value="2"/>
</dbReference>
<feature type="transmembrane region" description="Helical" evidence="4">
    <location>
        <begin position="201"/>
        <end position="220"/>
    </location>
</feature>
<evidence type="ECO:0000313" key="7">
    <source>
        <dbReference type="Proteomes" id="UP000298588"/>
    </source>
</evidence>
<feature type="transmembrane region" description="Helical" evidence="4">
    <location>
        <begin position="14"/>
        <end position="38"/>
    </location>
</feature>
<dbReference type="PROSITE" id="PS50850">
    <property type="entry name" value="MFS"/>
    <property type="match status" value="1"/>
</dbReference>
<accession>A0A4D7QRV1</accession>
<dbReference type="EMBL" id="CP039865">
    <property type="protein sequence ID" value="QCK87647.1"/>
    <property type="molecule type" value="Genomic_DNA"/>
</dbReference>
<feature type="transmembrane region" description="Helical" evidence="4">
    <location>
        <begin position="232"/>
        <end position="253"/>
    </location>
</feature>
<keyword evidence="3 4" id="KW-0472">Membrane</keyword>
<dbReference type="GO" id="GO:0022857">
    <property type="term" value="F:transmembrane transporter activity"/>
    <property type="evidence" value="ECO:0007669"/>
    <property type="project" value="InterPro"/>
</dbReference>
<feature type="transmembrane region" description="Helical" evidence="4">
    <location>
        <begin position="82"/>
        <end position="100"/>
    </location>
</feature>
<feature type="transmembrane region" description="Helical" evidence="4">
    <location>
        <begin position="106"/>
        <end position="127"/>
    </location>
</feature>
<sequence>MTEALSPTLTRQTLVSLAAAISCIVAVGIGLSLSIPLLSFALDAKGASRTLIGLNTAMGGVASILLAPFITGWARRFGVRTILVTAALLGIVSLLAFYVVEPIWAWFPLRFIFSVALTVLFVLSEYWINAAAPEARRGLVLGIYATALSLGFAAGPYILVLLGTAGFAPYLAGAALFALATLPVLIGGASAPAIVDQPSRGFASILWAAPSATLAALVFGASETGAFALLPLYGTAIGLDVAGAAMLVSLMSLGNLAFQIPMGLIADRIDRRIVLIACGIVGTIGMGIAALVPLSVEWLRVLLFIWGGIVAGMYTVGLAHLGHRFRGADLAQANAAFVVMYSAGLMIGPPLAGFGMDLWPPNGLPATLCLLFVIYLAVVVQRYIRSRNAT</sequence>
<evidence type="ECO:0000256" key="2">
    <source>
        <dbReference type="ARBA" id="ARBA00022989"/>
    </source>
</evidence>
<keyword evidence="7" id="KW-1185">Reference proteome</keyword>
<dbReference type="Proteomes" id="UP000298588">
    <property type="component" value="Chromosome"/>
</dbReference>
<feature type="transmembrane region" description="Helical" evidence="4">
    <location>
        <begin position="273"/>
        <end position="292"/>
    </location>
</feature>
<dbReference type="PANTHER" id="PTHR23521:SF3">
    <property type="entry name" value="MFS TRANSPORTER"/>
    <property type="match status" value="1"/>
</dbReference>
<evidence type="ECO:0000256" key="3">
    <source>
        <dbReference type="ARBA" id="ARBA00023136"/>
    </source>
</evidence>
<evidence type="ECO:0000259" key="5">
    <source>
        <dbReference type="PROSITE" id="PS50850"/>
    </source>
</evidence>
<dbReference type="PANTHER" id="PTHR23521">
    <property type="entry name" value="TRANSPORTER MFS SUPERFAMILY"/>
    <property type="match status" value="1"/>
</dbReference>
<organism evidence="6 7">
    <name type="scientific">Phreatobacter aquaticus</name>
    <dbReference type="NCBI Taxonomy" id="2570229"/>
    <lineage>
        <taxon>Bacteria</taxon>
        <taxon>Pseudomonadati</taxon>
        <taxon>Pseudomonadota</taxon>
        <taxon>Alphaproteobacteria</taxon>
        <taxon>Hyphomicrobiales</taxon>
        <taxon>Phreatobacteraceae</taxon>
        <taxon>Phreatobacter</taxon>
    </lineage>
</organism>
<feature type="domain" description="Major facilitator superfamily (MFS) profile" evidence="5">
    <location>
        <begin position="8"/>
        <end position="390"/>
    </location>
</feature>
<dbReference type="InterPro" id="IPR047200">
    <property type="entry name" value="MFS_YcaD-like"/>
</dbReference>
<dbReference type="RefSeq" id="WP_137100976.1">
    <property type="nucleotide sequence ID" value="NZ_CP039865.1"/>
</dbReference>
<dbReference type="AlphaFoldDB" id="A0A4D7QRV1"/>
<feature type="transmembrane region" description="Helical" evidence="4">
    <location>
        <begin position="364"/>
        <end position="384"/>
    </location>
</feature>
<feature type="transmembrane region" description="Helical" evidence="4">
    <location>
        <begin position="298"/>
        <end position="321"/>
    </location>
</feature>
<dbReference type="InterPro" id="IPR036259">
    <property type="entry name" value="MFS_trans_sf"/>
</dbReference>
<protein>
    <submittedName>
        <fullName evidence="6">MFS transporter</fullName>
    </submittedName>
</protein>
<gene>
    <name evidence="6" type="ORF">E8L99_18740</name>
</gene>
<keyword evidence="1 4" id="KW-0812">Transmembrane</keyword>
<feature type="transmembrane region" description="Helical" evidence="4">
    <location>
        <begin position="139"/>
        <end position="161"/>
    </location>
</feature>
<name>A0A4D7QRV1_9HYPH</name>
<evidence type="ECO:0000313" key="6">
    <source>
        <dbReference type="EMBL" id="QCK87647.1"/>
    </source>
</evidence>
<feature type="transmembrane region" description="Helical" evidence="4">
    <location>
        <begin position="333"/>
        <end position="352"/>
    </location>
</feature>
<evidence type="ECO:0000256" key="4">
    <source>
        <dbReference type="SAM" id="Phobius"/>
    </source>
</evidence>
<dbReference type="CDD" id="cd17477">
    <property type="entry name" value="MFS_YcaD_like"/>
    <property type="match status" value="1"/>
</dbReference>